<dbReference type="RefSeq" id="WP_269895949.1">
    <property type="nucleotide sequence ID" value="NZ_JAPZPY010000011.1"/>
</dbReference>
<dbReference type="EMBL" id="JAPZPY010000011">
    <property type="protein sequence ID" value="MCZ8381401.1"/>
    <property type="molecule type" value="Genomic_DNA"/>
</dbReference>
<comment type="caution">
    <text evidence="2">The sequence shown here is derived from an EMBL/GenBank/DDBJ whole genome shotgun (WGS) entry which is preliminary data.</text>
</comment>
<reference evidence="2" key="1">
    <citation type="submission" date="2022-12" db="EMBL/GenBank/DDBJ databases">
        <authorList>
            <person name="Deng Y."/>
            <person name="Zhang Y.-Q."/>
        </authorList>
    </citation>
    <scope>NUCLEOTIDE SEQUENCE</scope>
    <source>
        <strain evidence="2">CPCC 205372</strain>
    </source>
</reference>
<dbReference type="InterPro" id="IPR029045">
    <property type="entry name" value="ClpP/crotonase-like_dom_sf"/>
</dbReference>
<dbReference type="Proteomes" id="UP001142153">
    <property type="component" value="Unassembled WGS sequence"/>
</dbReference>
<organism evidence="2 3">
    <name type="scientific">Mycobacterium hippophais</name>
    <dbReference type="NCBI Taxonomy" id="3016340"/>
    <lineage>
        <taxon>Bacteria</taxon>
        <taxon>Bacillati</taxon>
        <taxon>Actinomycetota</taxon>
        <taxon>Actinomycetes</taxon>
        <taxon>Mycobacteriales</taxon>
        <taxon>Mycobacteriaceae</taxon>
        <taxon>Mycobacterium</taxon>
    </lineage>
</organism>
<feature type="region of interest" description="Disordered" evidence="1">
    <location>
        <begin position="52"/>
        <end position="83"/>
    </location>
</feature>
<proteinExistence type="predicted"/>
<dbReference type="SUPFAM" id="SSF52096">
    <property type="entry name" value="ClpP/crotonase"/>
    <property type="match status" value="1"/>
</dbReference>
<evidence type="ECO:0000313" key="3">
    <source>
        <dbReference type="Proteomes" id="UP001142153"/>
    </source>
</evidence>
<dbReference type="Pfam" id="PF00378">
    <property type="entry name" value="ECH_1"/>
    <property type="match status" value="1"/>
</dbReference>
<gene>
    <name evidence="2" type="ORF">O6P37_21245</name>
</gene>
<name>A0ABT4PXW9_9MYCO</name>
<evidence type="ECO:0000256" key="1">
    <source>
        <dbReference type="SAM" id="MobiDB-lite"/>
    </source>
</evidence>
<dbReference type="InterPro" id="IPR001753">
    <property type="entry name" value="Enoyl-CoA_hydra/iso"/>
</dbReference>
<keyword evidence="3" id="KW-1185">Reference proteome</keyword>
<dbReference type="Gene3D" id="3.30.300.220">
    <property type="match status" value="1"/>
</dbReference>
<sequence length="83" mass="9514">MVSSRPDQPRYRTLLVDVHAGVATITLNRPDRRNAVGDGMRDELVQAYTRCDGDENVRVRPPRRPPPAARRRPRRWSSATPPR</sequence>
<protein>
    <submittedName>
        <fullName evidence="2">Enoyl-CoA hydratase-related protein</fullName>
    </submittedName>
</protein>
<evidence type="ECO:0000313" key="2">
    <source>
        <dbReference type="EMBL" id="MCZ8381401.1"/>
    </source>
</evidence>
<accession>A0ABT4PXW9</accession>